<comment type="caution">
    <text evidence="1">The sequence shown here is derived from an EMBL/GenBank/DDBJ whole genome shotgun (WGS) entry which is preliminary data.</text>
</comment>
<dbReference type="EMBL" id="REGN01004249">
    <property type="protein sequence ID" value="RNA18396.1"/>
    <property type="molecule type" value="Genomic_DNA"/>
</dbReference>
<gene>
    <name evidence="1" type="ORF">BpHYR1_000526</name>
</gene>
<proteinExistence type="predicted"/>
<evidence type="ECO:0000313" key="2">
    <source>
        <dbReference type="Proteomes" id="UP000276133"/>
    </source>
</evidence>
<name>A0A3M7R4C6_BRAPC</name>
<evidence type="ECO:0000313" key="1">
    <source>
        <dbReference type="EMBL" id="RNA18396.1"/>
    </source>
</evidence>
<accession>A0A3M7R4C6</accession>
<reference evidence="1 2" key="1">
    <citation type="journal article" date="2018" name="Sci. Rep.">
        <title>Genomic signatures of local adaptation to the degree of environmental predictability in rotifers.</title>
        <authorList>
            <person name="Franch-Gras L."/>
            <person name="Hahn C."/>
            <person name="Garcia-Roger E.M."/>
            <person name="Carmona M.J."/>
            <person name="Serra M."/>
            <person name="Gomez A."/>
        </authorList>
    </citation>
    <scope>NUCLEOTIDE SEQUENCE [LARGE SCALE GENOMIC DNA]</scope>
    <source>
        <strain evidence="1">HYR1</strain>
    </source>
</reference>
<dbReference type="Proteomes" id="UP000276133">
    <property type="component" value="Unassembled WGS sequence"/>
</dbReference>
<dbReference type="AlphaFoldDB" id="A0A3M7R4C6"/>
<organism evidence="1 2">
    <name type="scientific">Brachionus plicatilis</name>
    <name type="common">Marine rotifer</name>
    <name type="synonym">Brachionus muelleri</name>
    <dbReference type="NCBI Taxonomy" id="10195"/>
    <lineage>
        <taxon>Eukaryota</taxon>
        <taxon>Metazoa</taxon>
        <taxon>Spiralia</taxon>
        <taxon>Gnathifera</taxon>
        <taxon>Rotifera</taxon>
        <taxon>Eurotatoria</taxon>
        <taxon>Monogononta</taxon>
        <taxon>Pseudotrocha</taxon>
        <taxon>Ploima</taxon>
        <taxon>Brachionidae</taxon>
        <taxon>Brachionus</taxon>
    </lineage>
</organism>
<sequence length="63" mass="7050">MSWTMACSLTWDPTTKRLLICFSILCNCSWSSREVNPSAPFKFPDIAADIVDTLNNLSDSFTS</sequence>
<protein>
    <submittedName>
        <fullName evidence="1">Uncharacterized protein</fullName>
    </submittedName>
</protein>
<keyword evidence="2" id="KW-1185">Reference proteome</keyword>